<protein>
    <submittedName>
        <fullName evidence="2">Uncharacterized protein</fullName>
    </submittedName>
</protein>
<dbReference type="EMBL" id="LUGG01000032">
    <property type="protein sequence ID" value="OBZ66141.1"/>
    <property type="molecule type" value="Genomic_DNA"/>
</dbReference>
<feature type="compositionally biased region" description="Polar residues" evidence="1">
    <location>
        <begin position="82"/>
        <end position="91"/>
    </location>
</feature>
<evidence type="ECO:0000313" key="2">
    <source>
        <dbReference type="EMBL" id="OBZ66141.1"/>
    </source>
</evidence>
<evidence type="ECO:0000256" key="1">
    <source>
        <dbReference type="SAM" id="MobiDB-lite"/>
    </source>
</evidence>
<sequence>MEEERRRAADSPCRDEDLRTKIVPDCQPSRLFQLHQDCPYCHVLSATTSIFSPSPTTNLQNDLRLPSIKDLNFPYGPPPGQDGSTPNSGQADHQRPSRHESGSWNRSSSSAAPAQTPQHSNTMPPPHDTQRPHQYPTSKPDGAYVNNGAATSQQAGVSMAGHNASGAGTSRGDPSSQMSGKRPRSASVVSASPGRSPNTTYPPYQSQPPPPSPFHQGPPVPVPAPMSRCRRRRFRTPLRLPAMLLTLPRRCPTGTMRCRPAAPSTERSRQLVSATPAPDHWQPPPQSQQSSVPASMDQEKANARQHTIMEIMKHCGVLYTFVSHYAELVASQPQMQPSPPELEEMTYHAATVVRLLEDLRRMNASDDAPAKDGLGMPLNGADDHSRPPKRPWEDLSREENGANPYPDPGGQYGPPDDKPQSTAEQDMEIIRSKRATSAGVMLRGSRRASIGNAAVLRLLANAILVISEKRRSGDVGLMEPAPFATHAVCITRNSCTLRASTASARGSDPGEPSHSQPQMHHQSPGLVPVSYEQQKHPPMQHRPAHMSHPHPGPYQLMPVSSSGPPPGQAHQMMPPPPPPQTPHSETGVNVPPPPWMTSSSSNGRAGYTQDQSYMRTSHAPSHARASPH</sequence>
<dbReference type="Proteomes" id="UP000092993">
    <property type="component" value="Unassembled WGS sequence"/>
</dbReference>
<organism evidence="2 3">
    <name type="scientific">Grifola frondosa</name>
    <name type="common">Maitake</name>
    <name type="synonym">Polyporus frondosus</name>
    <dbReference type="NCBI Taxonomy" id="5627"/>
    <lineage>
        <taxon>Eukaryota</taxon>
        <taxon>Fungi</taxon>
        <taxon>Dikarya</taxon>
        <taxon>Basidiomycota</taxon>
        <taxon>Agaricomycotina</taxon>
        <taxon>Agaricomycetes</taxon>
        <taxon>Polyporales</taxon>
        <taxon>Grifolaceae</taxon>
        <taxon>Grifola</taxon>
    </lineage>
</organism>
<feature type="compositionally biased region" description="Polar residues" evidence="1">
    <location>
        <begin position="187"/>
        <end position="196"/>
    </location>
</feature>
<comment type="caution">
    <text evidence="2">The sequence shown here is derived from an EMBL/GenBank/DDBJ whole genome shotgun (WGS) entry which is preliminary data.</text>
</comment>
<feature type="compositionally biased region" description="Basic residues" evidence="1">
    <location>
        <begin position="538"/>
        <end position="548"/>
    </location>
</feature>
<feature type="region of interest" description="Disordered" evidence="1">
    <location>
        <begin position="365"/>
        <end position="425"/>
    </location>
</feature>
<reference evidence="2 3" key="1">
    <citation type="submission" date="2016-03" db="EMBL/GenBank/DDBJ databases">
        <title>Whole genome sequencing of Grifola frondosa 9006-11.</title>
        <authorList>
            <person name="Min B."/>
            <person name="Park H."/>
            <person name="Kim J.-G."/>
            <person name="Cho H."/>
            <person name="Oh Y.-L."/>
            <person name="Kong W.-S."/>
            <person name="Choi I.-G."/>
        </authorList>
    </citation>
    <scope>NUCLEOTIDE SEQUENCE [LARGE SCALE GENOMIC DNA]</scope>
    <source>
        <strain evidence="2 3">9006-11</strain>
    </source>
</reference>
<dbReference type="AlphaFoldDB" id="A0A1C7LN19"/>
<feature type="region of interest" description="Disordered" evidence="1">
    <location>
        <begin position="68"/>
        <end position="226"/>
    </location>
</feature>
<feature type="region of interest" description="Disordered" evidence="1">
    <location>
        <begin position="250"/>
        <end position="303"/>
    </location>
</feature>
<keyword evidence="3" id="KW-1185">Reference proteome</keyword>
<dbReference type="OrthoDB" id="2162994at2759"/>
<feature type="compositionally biased region" description="Pro residues" evidence="1">
    <location>
        <begin position="205"/>
        <end position="224"/>
    </location>
</feature>
<feature type="compositionally biased region" description="Basic and acidic residues" evidence="1">
    <location>
        <begin position="92"/>
        <end position="101"/>
    </location>
</feature>
<name>A0A1C7LN19_GRIFR</name>
<feature type="compositionally biased region" description="Basic and acidic residues" evidence="1">
    <location>
        <begin position="381"/>
        <end position="400"/>
    </location>
</feature>
<proteinExistence type="predicted"/>
<feature type="compositionally biased region" description="Polar residues" evidence="1">
    <location>
        <begin position="166"/>
        <end position="179"/>
    </location>
</feature>
<dbReference type="STRING" id="5627.A0A1C7LN19"/>
<feature type="compositionally biased region" description="Polar residues" evidence="1">
    <location>
        <begin position="596"/>
        <end position="619"/>
    </location>
</feature>
<feature type="compositionally biased region" description="Low complexity" evidence="1">
    <location>
        <begin position="102"/>
        <end position="114"/>
    </location>
</feature>
<feature type="region of interest" description="Disordered" evidence="1">
    <location>
        <begin position="500"/>
        <end position="628"/>
    </location>
</feature>
<feature type="compositionally biased region" description="Pro residues" evidence="1">
    <location>
        <begin position="563"/>
        <end position="581"/>
    </location>
</feature>
<gene>
    <name evidence="2" type="ORF">A0H81_13713</name>
</gene>
<accession>A0A1C7LN19</accession>
<dbReference type="OMA" id="GPYQLMP"/>
<evidence type="ECO:0000313" key="3">
    <source>
        <dbReference type="Proteomes" id="UP000092993"/>
    </source>
</evidence>